<dbReference type="PANTHER" id="PTHR37162">
    <property type="entry name" value="HAT FAMILY DIMERISATION DOMAINCONTAINING PROTEIN-RELATED"/>
    <property type="match status" value="1"/>
</dbReference>
<feature type="compositionally biased region" description="Basic and acidic residues" evidence="1">
    <location>
        <begin position="198"/>
        <end position="215"/>
    </location>
</feature>
<comment type="caution">
    <text evidence="2">The sequence shown here is derived from an EMBL/GenBank/DDBJ whole genome shotgun (WGS) entry which is preliminary data.</text>
</comment>
<dbReference type="PANTHER" id="PTHR37162:SF1">
    <property type="entry name" value="BED-TYPE DOMAIN-CONTAINING PROTEIN"/>
    <property type="match status" value="1"/>
</dbReference>
<dbReference type="Proteomes" id="UP001159363">
    <property type="component" value="Chromosome 13"/>
</dbReference>
<accession>A0ABQ9GD48</accession>
<sequence length="228" mass="25629">MFGDSEIAKFFTLGSTKVAYEICPGLGPYFHLELVKSIKSSNNFFTLSFDAGNKQLDINKLLDSLSRDTLSLKKLLPTGSDGLPVKEKCLCDLDSHLKSEGCHGLINIGTCNFHWEIYDFLDVLFKFIHKFPATKECFANIQIELGIKQQTMLRFVNNRWLSMVPAMQESLSSGVCLSPMCFTDASGKYKAYLEDCKEEKSEPDSNSKRKDGVERLEEDIQASHCLIG</sequence>
<name>A0ABQ9GD48_9NEOP</name>
<dbReference type="EMBL" id="JARBHB010000014">
    <property type="protein sequence ID" value="KAJ8869368.1"/>
    <property type="molecule type" value="Genomic_DNA"/>
</dbReference>
<reference evidence="2 3" key="1">
    <citation type="submission" date="2023-02" db="EMBL/GenBank/DDBJ databases">
        <title>LHISI_Scaffold_Assembly.</title>
        <authorList>
            <person name="Stuart O.P."/>
            <person name="Cleave R."/>
            <person name="Magrath M.J.L."/>
            <person name="Mikheyev A.S."/>
        </authorList>
    </citation>
    <scope>NUCLEOTIDE SEQUENCE [LARGE SCALE GENOMIC DNA]</scope>
    <source>
        <strain evidence="2">Daus_M_001</strain>
        <tissue evidence="2">Leg muscle</tissue>
    </source>
</reference>
<evidence type="ECO:0000313" key="3">
    <source>
        <dbReference type="Proteomes" id="UP001159363"/>
    </source>
</evidence>
<proteinExistence type="predicted"/>
<gene>
    <name evidence="2" type="ORF">PR048_030943</name>
</gene>
<feature type="region of interest" description="Disordered" evidence="1">
    <location>
        <begin position="198"/>
        <end position="228"/>
    </location>
</feature>
<evidence type="ECO:0000256" key="1">
    <source>
        <dbReference type="SAM" id="MobiDB-lite"/>
    </source>
</evidence>
<organism evidence="2 3">
    <name type="scientific">Dryococelus australis</name>
    <dbReference type="NCBI Taxonomy" id="614101"/>
    <lineage>
        <taxon>Eukaryota</taxon>
        <taxon>Metazoa</taxon>
        <taxon>Ecdysozoa</taxon>
        <taxon>Arthropoda</taxon>
        <taxon>Hexapoda</taxon>
        <taxon>Insecta</taxon>
        <taxon>Pterygota</taxon>
        <taxon>Neoptera</taxon>
        <taxon>Polyneoptera</taxon>
        <taxon>Phasmatodea</taxon>
        <taxon>Verophasmatodea</taxon>
        <taxon>Anareolatae</taxon>
        <taxon>Phasmatidae</taxon>
        <taxon>Eurycanthinae</taxon>
        <taxon>Dryococelus</taxon>
    </lineage>
</organism>
<keyword evidence="3" id="KW-1185">Reference proteome</keyword>
<evidence type="ECO:0000313" key="2">
    <source>
        <dbReference type="EMBL" id="KAJ8869368.1"/>
    </source>
</evidence>
<protein>
    <submittedName>
        <fullName evidence="2">Uncharacterized protein</fullName>
    </submittedName>
</protein>